<dbReference type="AlphaFoldDB" id="A0A1T1HA40"/>
<accession>A0A1T1HA40</accession>
<keyword evidence="1" id="KW-0472">Membrane</keyword>
<reference evidence="2" key="1">
    <citation type="submission" date="2017-02" db="EMBL/GenBank/DDBJ databases">
        <title>Draft Genome Sequence of the Salt Water Bacterium Oceanospirillum linum ATCC 11336.</title>
        <authorList>
            <person name="Trachtenberg A.M."/>
            <person name="Carney J.G."/>
            <person name="Linnane J.D."/>
            <person name="Rheaume B.A."/>
            <person name="Pitts N.L."/>
            <person name="Mykles D.L."/>
            <person name="Maclea K.S."/>
        </authorList>
    </citation>
    <scope>NUCLEOTIDE SEQUENCE [LARGE SCALE GENOMIC DNA]</scope>
    <source>
        <strain evidence="2">ATCC 11336</strain>
    </source>
</reference>
<dbReference type="RefSeq" id="WP_078320085.1">
    <property type="nucleotide sequence ID" value="NZ_FXTS01000006.1"/>
</dbReference>
<feature type="transmembrane region" description="Helical" evidence="1">
    <location>
        <begin position="226"/>
        <end position="244"/>
    </location>
</feature>
<dbReference type="EMBL" id="MTSD02000005">
    <property type="protein sequence ID" value="OOV86636.1"/>
    <property type="molecule type" value="Genomic_DNA"/>
</dbReference>
<feature type="transmembrane region" description="Helical" evidence="1">
    <location>
        <begin position="147"/>
        <end position="166"/>
    </location>
</feature>
<comment type="caution">
    <text evidence="2">The sequence shown here is derived from an EMBL/GenBank/DDBJ whole genome shotgun (WGS) entry which is preliminary data.</text>
</comment>
<feature type="transmembrane region" description="Helical" evidence="1">
    <location>
        <begin position="96"/>
        <end position="114"/>
    </location>
</feature>
<keyword evidence="3" id="KW-1185">Reference proteome</keyword>
<feature type="transmembrane region" description="Helical" evidence="1">
    <location>
        <begin position="172"/>
        <end position="190"/>
    </location>
</feature>
<feature type="transmembrane region" description="Helical" evidence="1">
    <location>
        <begin position="120"/>
        <end position="140"/>
    </location>
</feature>
<gene>
    <name evidence="2" type="ORF">BTA35_0212145</name>
</gene>
<dbReference type="Proteomes" id="UP000190064">
    <property type="component" value="Unassembled WGS sequence"/>
</dbReference>
<keyword evidence="1" id="KW-0812">Transmembrane</keyword>
<evidence type="ECO:0000256" key="1">
    <source>
        <dbReference type="SAM" id="Phobius"/>
    </source>
</evidence>
<proteinExistence type="predicted"/>
<evidence type="ECO:0000313" key="3">
    <source>
        <dbReference type="Proteomes" id="UP000190064"/>
    </source>
</evidence>
<feature type="transmembrane region" description="Helical" evidence="1">
    <location>
        <begin position="43"/>
        <end position="61"/>
    </location>
</feature>
<keyword evidence="1" id="KW-1133">Transmembrane helix</keyword>
<feature type="transmembrane region" description="Helical" evidence="1">
    <location>
        <begin position="202"/>
        <end position="220"/>
    </location>
</feature>
<sequence length="281" mass="30844">MYGESVSPLMMLLPIVIYPMLAALVISFILFKLAKSGKVKTAYWLAPLVIWLAWLTAAQGIHTRWNFPPRQAMDWLLLMPLIPTLAMRTPQNIRMAGFGVALVLSFAVVAQPIVGRMSLVEIISHAIGGLLVAGITLMAAERQHNSFRFPVSLIVMMTMSALVTGISSSLSLAQMIGGICAALGAVWLMALMLKTEPQIPLLIARGSLAVWLMVLAYAHYYADVSVWALLLLALPLLIKWPSASHKKAKRPRWKDLAGTVLASVIPGLLALWLIWPEQPLY</sequence>
<name>A0A1T1HA40_OCELI</name>
<evidence type="ECO:0000313" key="2">
    <source>
        <dbReference type="EMBL" id="OOV86636.1"/>
    </source>
</evidence>
<organism evidence="2 3">
    <name type="scientific">Oceanospirillum linum</name>
    <dbReference type="NCBI Taxonomy" id="966"/>
    <lineage>
        <taxon>Bacteria</taxon>
        <taxon>Pseudomonadati</taxon>
        <taxon>Pseudomonadota</taxon>
        <taxon>Gammaproteobacteria</taxon>
        <taxon>Oceanospirillales</taxon>
        <taxon>Oceanospirillaceae</taxon>
        <taxon>Oceanospirillum</taxon>
    </lineage>
</organism>
<feature type="transmembrane region" description="Helical" evidence="1">
    <location>
        <begin position="12"/>
        <end position="31"/>
    </location>
</feature>
<feature type="transmembrane region" description="Helical" evidence="1">
    <location>
        <begin position="256"/>
        <end position="275"/>
    </location>
</feature>
<protein>
    <submittedName>
        <fullName evidence="2">Uncharacterized protein</fullName>
    </submittedName>
</protein>